<keyword evidence="3" id="KW-1185">Reference proteome</keyword>
<protein>
    <recommendedName>
        <fullName evidence="4">Outer membrane lipoprotein BamD-like domain-containing protein</fullName>
    </recommendedName>
</protein>
<gene>
    <name evidence="2" type="ORF">QWI16_17885</name>
</gene>
<evidence type="ECO:0000313" key="3">
    <source>
        <dbReference type="Proteomes" id="UP001168380"/>
    </source>
</evidence>
<dbReference type="RefSeq" id="WP_302715293.1">
    <property type="nucleotide sequence ID" value="NZ_JAULRT010000062.1"/>
</dbReference>
<evidence type="ECO:0008006" key="4">
    <source>
        <dbReference type="Google" id="ProtNLM"/>
    </source>
</evidence>
<accession>A0ABT8TLT5</accession>
<comment type="caution">
    <text evidence="2">The sequence shown here is derived from an EMBL/GenBank/DDBJ whole genome shotgun (WGS) entry which is preliminary data.</text>
</comment>
<evidence type="ECO:0000256" key="1">
    <source>
        <dbReference type="SAM" id="SignalP"/>
    </source>
</evidence>
<dbReference type="EMBL" id="JAULRT010000062">
    <property type="protein sequence ID" value="MDO3384058.1"/>
    <property type="molecule type" value="Genomic_DNA"/>
</dbReference>
<feature type="signal peptide" evidence="1">
    <location>
        <begin position="1"/>
        <end position="19"/>
    </location>
</feature>
<proteinExistence type="predicted"/>
<organism evidence="2 3">
    <name type="scientific">Gilvimarinus algae</name>
    <dbReference type="NCBI Taxonomy" id="3058037"/>
    <lineage>
        <taxon>Bacteria</taxon>
        <taxon>Pseudomonadati</taxon>
        <taxon>Pseudomonadota</taxon>
        <taxon>Gammaproteobacteria</taxon>
        <taxon>Cellvibrionales</taxon>
        <taxon>Cellvibrionaceae</taxon>
        <taxon>Gilvimarinus</taxon>
    </lineage>
</organism>
<sequence>MNFKSVGFLALFLAAPVFAGKVANDDLFDIYRLAEDGEYQEALAAHQDFFEQSRSSPDMGAVRLSYALSHWADLGRVYPPAQQALVELAETLKEDLLTGDAEFVTMMEYSSVNRVLDARTATAELFKQLSQRYPEQAKSYYFAVRDDLIAAGEYELIGKYLGDPILAFEDIRHSREQTLSSIRQGDYPLTPDDADNRYDSELNTLLNITRYLKMDEQTKEIERRDAAYRGSGRLSE</sequence>
<evidence type="ECO:0000313" key="2">
    <source>
        <dbReference type="EMBL" id="MDO3384058.1"/>
    </source>
</evidence>
<keyword evidence="1" id="KW-0732">Signal</keyword>
<dbReference type="Proteomes" id="UP001168380">
    <property type="component" value="Unassembled WGS sequence"/>
</dbReference>
<reference evidence="2" key="1">
    <citation type="submission" date="2023-07" db="EMBL/GenBank/DDBJ databases">
        <title>Gilvimarinus algae sp. nov., isolated from the surface of Kelp.</title>
        <authorList>
            <person name="Sun Y.Y."/>
            <person name="Gong Y."/>
            <person name="Du Z.J."/>
        </authorList>
    </citation>
    <scope>NUCLEOTIDE SEQUENCE</scope>
    <source>
        <strain evidence="2">SDUM040014</strain>
    </source>
</reference>
<feature type="chain" id="PRO_5046194573" description="Outer membrane lipoprotein BamD-like domain-containing protein" evidence="1">
    <location>
        <begin position="20"/>
        <end position="236"/>
    </location>
</feature>
<name>A0ABT8TLT5_9GAMM</name>